<dbReference type="InterPro" id="IPR013783">
    <property type="entry name" value="Ig-like_fold"/>
</dbReference>
<dbReference type="PANTHER" id="PTHR23278:SF28">
    <property type="entry name" value="SIDESTEP IV, ISOFORM C"/>
    <property type="match status" value="1"/>
</dbReference>
<dbReference type="InterPro" id="IPR036179">
    <property type="entry name" value="Ig-like_dom_sf"/>
</dbReference>
<reference evidence="2 3" key="1">
    <citation type="journal article" date="2021" name="J. Hered.">
        <title>A chromosome-level genome assembly of the parasitoid wasp, Cotesia glomerata (Hymenoptera: Braconidae).</title>
        <authorList>
            <person name="Pinto B.J."/>
            <person name="Weis J.J."/>
            <person name="Gamble T."/>
            <person name="Ode P.J."/>
            <person name="Paul R."/>
            <person name="Zaspel J.M."/>
        </authorList>
    </citation>
    <scope>NUCLEOTIDE SEQUENCE [LARGE SCALE GENOMIC DNA]</scope>
    <source>
        <strain evidence="2">CgM1</strain>
    </source>
</reference>
<dbReference type="CDD" id="cd00096">
    <property type="entry name" value="Ig"/>
    <property type="match status" value="1"/>
</dbReference>
<dbReference type="EMBL" id="JAHXZJ010000001">
    <property type="protein sequence ID" value="KAH0568299.1"/>
    <property type="molecule type" value="Genomic_DNA"/>
</dbReference>
<dbReference type="AlphaFoldDB" id="A0AAV7JA87"/>
<dbReference type="InterPro" id="IPR007110">
    <property type="entry name" value="Ig-like_dom"/>
</dbReference>
<keyword evidence="3" id="KW-1185">Reference proteome</keyword>
<accession>A0AAV7JA87</accession>
<dbReference type="SUPFAM" id="SSF48726">
    <property type="entry name" value="Immunoglobulin"/>
    <property type="match status" value="2"/>
</dbReference>
<evidence type="ECO:0000313" key="2">
    <source>
        <dbReference type="EMBL" id="KAH0568299.1"/>
    </source>
</evidence>
<name>A0AAV7JA87_COTGL</name>
<organism evidence="2 3">
    <name type="scientific">Cotesia glomerata</name>
    <name type="common">Lepidopteran parasitic wasp</name>
    <name type="synonym">Apanteles glomeratus</name>
    <dbReference type="NCBI Taxonomy" id="32391"/>
    <lineage>
        <taxon>Eukaryota</taxon>
        <taxon>Metazoa</taxon>
        <taxon>Ecdysozoa</taxon>
        <taxon>Arthropoda</taxon>
        <taxon>Hexapoda</taxon>
        <taxon>Insecta</taxon>
        <taxon>Pterygota</taxon>
        <taxon>Neoptera</taxon>
        <taxon>Endopterygota</taxon>
        <taxon>Hymenoptera</taxon>
        <taxon>Apocrita</taxon>
        <taxon>Ichneumonoidea</taxon>
        <taxon>Braconidae</taxon>
        <taxon>Microgastrinae</taxon>
        <taxon>Cotesia</taxon>
    </lineage>
</organism>
<dbReference type="Proteomes" id="UP000826195">
    <property type="component" value="Unassembled WGS sequence"/>
</dbReference>
<sequence>MCINNIIFQDKKLQHNITSGILLTDHSLVLQSITRNSAGDYVCSSANNEGDSTSNVIQLDVMFAPTCKRVVNFDVVSSKSFGKSTPFSFNVPEQLHGALKHEMISLVCEVDANPTLVTFRWTFNSSSEIRDISPVKFTTDSIISRLNYTPVTDMDYGTIGCWASNSIGESKEPCFYPVIPAVEHFYHKSRPHSQDFFAELKNNVLQNKKMVALHLYLDNNY</sequence>
<protein>
    <recommendedName>
        <fullName evidence="1">Ig-like domain-containing protein</fullName>
    </recommendedName>
</protein>
<proteinExistence type="predicted"/>
<dbReference type="Gene3D" id="2.60.40.10">
    <property type="entry name" value="Immunoglobulins"/>
    <property type="match status" value="2"/>
</dbReference>
<evidence type="ECO:0000313" key="3">
    <source>
        <dbReference type="Proteomes" id="UP000826195"/>
    </source>
</evidence>
<dbReference type="PANTHER" id="PTHR23278">
    <property type="entry name" value="SIDESTEP PROTEIN"/>
    <property type="match status" value="1"/>
</dbReference>
<dbReference type="Pfam" id="PF13927">
    <property type="entry name" value="Ig_3"/>
    <property type="match status" value="1"/>
</dbReference>
<dbReference type="PROSITE" id="PS50835">
    <property type="entry name" value="IG_LIKE"/>
    <property type="match status" value="1"/>
</dbReference>
<gene>
    <name evidence="2" type="ORF">KQX54_020225</name>
</gene>
<feature type="domain" description="Ig-like" evidence="1">
    <location>
        <begin position="86"/>
        <end position="166"/>
    </location>
</feature>
<evidence type="ECO:0000259" key="1">
    <source>
        <dbReference type="PROSITE" id="PS50835"/>
    </source>
</evidence>
<comment type="caution">
    <text evidence="2">The sequence shown here is derived from an EMBL/GenBank/DDBJ whole genome shotgun (WGS) entry which is preliminary data.</text>
</comment>